<name>A0A6B1DQ99_9CHLR</name>
<sequence length="541" mass="60317">MNILVTGAHSDLGRHVAEALGDRDEHSLRFSDRGERPLWLAGKDWTEADLTQPDQVEQLLDGVDKVLHLEVLALAAQPDMMPSEAVYRNTCGVYNLARAAQMTGVERLVLASSLDLFARLPAHWQVNEMWRPRPTPSLSDLCCWTAELSLRETVRAGSLLAVCLRFATVVDPATLGNQPYNPAWVSAADAVHGIERALLFDAARTKNATRPDWHVFHITAPGPRSKIRVTHTTGDEERSISSVPPFSYAPKDGFQSRWPDTEPSPDRSVRWQDAVAEGDPVPGRPIRKVVIFGSSGPMGSATSRELADVYTVRQSDLRSVAEALTSWSSGMGSRPQPVQLEAPHEFRRVDMGDTQQVVDACAGMDAIINCSVLRPELHAAFKVNTVGAFNVGLGAVAHRIRRIVQTGPFQQMDPGYGSYVWDYDIPVDAPCRPLDYLYHHTKYLGQEILRVFAEYHELEVPVMLFWRLAALDEPHQIPPFAVTYEDSARSLRAALEAPSLPSPYEQFHVSVDLPHRRFELGKAKSLLGFEARDQLDRHWMD</sequence>
<dbReference type="PANTHER" id="PTHR43245:SF52">
    <property type="entry name" value="NAD-DEPENDENT EPIMERASE_DEHYDRATASE"/>
    <property type="match status" value="1"/>
</dbReference>
<dbReference type="Gene3D" id="3.40.50.720">
    <property type="entry name" value="NAD(P)-binding Rossmann-like Domain"/>
    <property type="match status" value="2"/>
</dbReference>
<comment type="caution">
    <text evidence="2">The sequence shown here is derived from an EMBL/GenBank/DDBJ whole genome shotgun (WGS) entry which is preliminary data.</text>
</comment>
<evidence type="ECO:0000313" key="2">
    <source>
        <dbReference type="EMBL" id="MYD88902.1"/>
    </source>
</evidence>
<gene>
    <name evidence="2" type="ORF">F4Y08_00985</name>
</gene>
<proteinExistence type="predicted"/>
<dbReference type="AlphaFoldDB" id="A0A6B1DQ99"/>
<dbReference type="EMBL" id="VXPY01000009">
    <property type="protein sequence ID" value="MYD88902.1"/>
    <property type="molecule type" value="Genomic_DNA"/>
</dbReference>
<protein>
    <submittedName>
        <fullName evidence="2">NAD(P)-dependent oxidoreductase</fullName>
    </submittedName>
</protein>
<dbReference type="InterPro" id="IPR001509">
    <property type="entry name" value="Epimerase_deHydtase"/>
</dbReference>
<evidence type="ECO:0000259" key="1">
    <source>
        <dbReference type="Pfam" id="PF01370"/>
    </source>
</evidence>
<feature type="domain" description="NAD-dependent epimerase/dehydratase" evidence="1">
    <location>
        <begin position="3"/>
        <end position="130"/>
    </location>
</feature>
<dbReference type="Pfam" id="PF01370">
    <property type="entry name" value="Epimerase"/>
    <property type="match status" value="1"/>
</dbReference>
<reference evidence="2" key="1">
    <citation type="submission" date="2019-09" db="EMBL/GenBank/DDBJ databases">
        <title>Characterisation of the sponge microbiome using genome-centric metagenomics.</title>
        <authorList>
            <person name="Engelberts J.P."/>
            <person name="Robbins S.J."/>
            <person name="De Goeij J.M."/>
            <person name="Aranda M."/>
            <person name="Bell S.C."/>
            <person name="Webster N.S."/>
        </authorList>
    </citation>
    <scope>NUCLEOTIDE SEQUENCE</scope>
    <source>
        <strain evidence="2">SB0662_bin_9</strain>
    </source>
</reference>
<dbReference type="SUPFAM" id="SSF51735">
    <property type="entry name" value="NAD(P)-binding Rossmann-fold domains"/>
    <property type="match status" value="2"/>
</dbReference>
<dbReference type="InterPro" id="IPR050177">
    <property type="entry name" value="Lipid_A_modif_metabolic_enz"/>
</dbReference>
<organism evidence="2">
    <name type="scientific">Caldilineaceae bacterium SB0662_bin_9</name>
    <dbReference type="NCBI Taxonomy" id="2605258"/>
    <lineage>
        <taxon>Bacteria</taxon>
        <taxon>Bacillati</taxon>
        <taxon>Chloroflexota</taxon>
        <taxon>Caldilineae</taxon>
        <taxon>Caldilineales</taxon>
        <taxon>Caldilineaceae</taxon>
    </lineage>
</organism>
<dbReference type="PANTHER" id="PTHR43245">
    <property type="entry name" value="BIFUNCTIONAL POLYMYXIN RESISTANCE PROTEIN ARNA"/>
    <property type="match status" value="1"/>
</dbReference>
<accession>A0A6B1DQ99</accession>
<dbReference type="InterPro" id="IPR036291">
    <property type="entry name" value="NAD(P)-bd_dom_sf"/>
</dbReference>